<dbReference type="InterPro" id="IPR001189">
    <property type="entry name" value="Mn/Fe_SOD"/>
</dbReference>
<dbReference type="PROSITE" id="PS00088">
    <property type="entry name" value="SOD_MN"/>
    <property type="match status" value="1"/>
</dbReference>
<dbReference type="InterPro" id="IPR019831">
    <property type="entry name" value="Mn/Fe_SOD_N"/>
</dbReference>
<evidence type="ECO:0000259" key="10">
    <source>
        <dbReference type="Pfam" id="PF02777"/>
    </source>
</evidence>
<feature type="domain" description="Manganese/iron superoxide dismutase N-terminal" evidence="9">
    <location>
        <begin position="86"/>
        <end position="166"/>
    </location>
</feature>
<protein>
    <recommendedName>
        <fullName evidence="3">superoxide dismutase</fullName>
        <ecNumber evidence="3">1.15.1.1</ecNumber>
    </recommendedName>
</protein>
<dbReference type="Gene3D" id="1.10.287.990">
    <property type="entry name" value="Fe,Mn superoxide dismutase (SOD) domain"/>
    <property type="match status" value="1"/>
</dbReference>
<dbReference type="FunFam" id="1.10.287.990:FF:000001">
    <property type="entry name" value="Superoxide dismutase"/>
    <property type="match status" value="1"/>
</dbReference>
<evidence type="ECO:0000256" key="6">
    <source>
        <dbReference type="ARBA" id="ARBA00023211"/>
    </source>
</evidence>
<evidence type="ECO:0000256" key="7">
    <source>
        <dbReference type="ARBA" id="ARBA00049204"/>
    </source>
</evidence>
<comment type="catalytic activity">
    <reaction evidence="7">
        <text>2 superoxide + 2 H(+) = H2O2 + O2</text>
        <dbReference type="Rhea" id="RHEA:20696"/>
        <dbReference type="ChEBI" id="CHEBI:15378"/>
        <dbReference type="ChEBI" id="CHEBI:15379"/>
        <dbReference type="ChEBI" id="CHEBI:16240"/>
        <dbReference type="ChEBI" id="CHEBI:18421"/>
        <dbReference type="EC" id="1.15.1.1"/>
    </reaction>
</comment>
<organism evidence="11">
    <name type="scientific">Eriocheir hepuensis</name>
    <dbReference type="NCBI Taxonomy" id="168195"/>
    <lineage>
        <taxon>Eukaryota</taxon>
        <taxon>Metazoa</taxon>
        <taxon>Ecdysozoa</taxon>
        <taxon>Arthropoda</taxon>
        <taxon>Crustacea</taxon>
        <taxon>Multicrustacea</taxon>
        <taxon>Malacostraca</taxon>
        <taxon>Eumalacostraca</taxon>
        <taxon>Eucarida</taxon>
        <taxon>Decapoda</taxon>
        <taxon>Pleocyemata</taxon>
        <taxon>Brachyura</taxon>
        <taxon>Eubrachyura</taxon>
        <taxon>Grapsoidea</taxon>
        <taxon>Varunidae</taxon>
        <taxon>Eriocheir</taxon>
    </lineage>
</organism>
<evidence type="ECO:0000256" key="5">
    <source>
        <dbReference type="ARBA" id="ARBA00023002"/>
    </source>
</evidence>
<name>A0A8K1XLP6_9EUCA</name>
<dbReference type="AlphaFoldDB" id="A0A8K1XLP6"/>
<evidence type="ECO:0000256" key="8">
    <source>
        <dbReference type="SAM" id="Coils"/>
    </source>
</evidence>
<dbReference type="Gene3D" id="3.55.40.20">
    <property type="entry name" value="Iron/manganese superoxide dismutase, C-terminal domain"/>
    <property type="match status" value="2"/>
</dbReference>
<dbReference type="EMBL" id="MW142285">
    <property type="protein sequence ID" value="UHU71029.1"/>
    <property type="molecule type" value="mRNA"/>
</dbReference>
<dbReference type="PANTHER" id="PTHR11404">
    <property type="entry name" value="SUPEROXIDE DISMUTASE 2"/>
    <property type="match status" value="1"/>
</dbReference>
<dbReference type="PRINTS" id="PR01703">
    <property type="entry name" value="MNSODISMTASE"/>
</dbReference>
<keyword evidence="5" id="KW-0560">Oxidoreductase</keyword>
<dbReference type="InterPro" id="IPR019832">
    <property type="entry name" value="Mn/Fe_SOD_C"/>
</dbReference>
<comment type="function">
    <text evidence="1">Destroys superoxide anion radicals which are normally produced within the cells and which are toxic to biological systems.</text>
</comment>
<dbReference type="Pfam" id="PF02777">
    <property type="entry name" value="Sod_Fe_C"/>
    <property type="match status" value="2"/>
</dbReference>
<feature type="domain" description="Manganese/iron superoxide dismutase C-terminal" evidence="10">
    <location>
        <begin position="289"/>
        <end position="343"/>
    </location>
</feature>
<feature type="domain" description="Manganese/iron superoxide dismutase C-terminal" evidence="10">
    <location>
        <begin position="173"/>
        <end position="231"/>
    </location>
</feature>
<evidence type="ECO:0000313" key="11">
    <source>
        <dbReference type="EMBL" id="UHU71029.1"/>
    </source>
</evidence>
<dbReference type="EC" id="1.15.1.1" evidence="3"/>
<evidence type="ECO:0000256" key="2">
    <source>
        <dbReference type="ARBA" id="ARBA00008714"/>
    </source>
</evidence>
<comment type="similarity">
    <text evidence="2">Belongs to the iron/manganese superoxide dismutase family.</text>
</comment>
<dbReference type="PANTHER" id="PTHR11404:SF6">
    <property type="entry name" value="SUPEROXIDE DISMUTASE [MN], MITOCHONDRIAL"/>
    <property type="match status" value="1"/>
</dbReference>
<dbReference type="Pfam" id="PF00081">
    <property type="entry name" value="Sod_Fe_N"/>
    <property type="match status" value="1"/>
</dbReference>
<dbReference type="InterPro" id="IPR036314">
    <property type="entry name" value="SOD_C_sf"/>
</dbReference>
<evidence type="ECO:0000259" key="9">
    <source>
        <dbReference type="Pfam" id="PF00081"/>
    </source>
</evidence>
<gene>
    <name evidence="11" type="primary">cMn-SOD2</name>
</gene>
<dbReference type="InterPro" id="IPR036324">
    <property type="entry name" value="Mn/Fe_SOD_N_sf"/>
</dbReference>
<dbReference type="SUPFAM" id="SSF46609">
    <property type="entry name" value="Fe,Mn superoxide dismutase (SOD), N-terminal domain"/>
    <property type="match status" value="1"/>
</dbReference>
<evidence type="ECO:0000256" key="3">
    <source>
        <dbReference type="ARBA" id="ARBA00012682"/>
    </source>
</evidence>
<accession>A0A8K1XLP6</accession>
<reference evidence="11" key="1">
    <citation type="submission" date="2020-10" db="EMBL/GenBank/DDBJ databases">
        <title>A novel transcript isoform of superoxide dismutase in Eriocheir hepuensis were speculated to be an adverse variation in response to azadirachtin stress.</title>
        <authorList>
            <person name="Liu K."/>
            <person name="Zhu P."/>
            <person name="Liao Y."/>
        </authorList>
    </citation>
    <scope>NUCLEOTIDE SEQUENCE</scope>
</reference>
<dbReference type="GO" id="GO:0046872">
    <property type="term" value="F:metal ion binding"/>
    <property type="evidence" value="ECO:0007669"/>
    <property type="project" value="UniProtKB-KW"/>
</dbReference>
<evidence type="ECO:0000256" key="4">
    <source>
        <dbReference type="ARBA" id="ARBA00022723"/>
    </source>
</evidence>
<dbReference type="InterPro" id="IPR019833">
    <property type="entry name" value="Mn/Fe_SOD_BS"/>
</dbReference>
<keyword evidence="6" id="KW-0464">Manganese</keyword>
<proteinExistence type="evidence at transcript level"/>
<keyword evidence="8" id="KW-0175">Coiled coil</keyword>
<dbReference type="GO" id="GO:0004784">
    <property type="term" value="F:superoxide dismutase activity"/>
    <property type="evidence" value="ECO:0007669"/>
    <property type="project" value="UniProtKB-EC"/>
</dbReference>
<evidence type="ECO:0000256" key="1">
    <source>
        <dbReference type="ARBA" id="ARBA00002170"/>
    </source>
</evidence>
<dbReference type="SUPFAM" id="SSF54719">
    <property type="entry name" value="Fe,Mn superoxide dismutase (SOD), C-terminal domain"/>
    <property type="match status" value="1"/>
</dbReference>
<dbReference type="InterPro" id="IPR050265">
    <property type="entry name" value="Fe/Mn_Superoxide_Dismutase"/>
</dbReference>
<keyword evidence="4" id="KW-0479">Metal-binding</keyword>
<sequence>MEDKELYIAALEKKLAELSGIEVDQIKKNQLANASSEARAIREMAEYVEGIQVKQAGQAIAGKVNPQVAAMFAHIKAELGEERGAHALPPLQYDYGALEPHICTTIMQIHHTKHHQGYINNLKAAVEKLVEAEKANDTATINNLLPAIKFNGGGHLNHTIFWTNMAPNAGGEPSGPIAEAIKKDFGSFQSFKEKFSGASVGVKGSGWGWLGYCSKNDKVVVATCQNQDPLQLTHEPSVSENTSENGNKSWFNSRCEAAKKAKDLAWKTARRRNSDKSRIAYKTARNEYVRIRREEKGRYEKGLVPLLGLDVWEHAYYLQYKNLRADYVKAFFNVINWANVNDRYEAARKAAGH</sequence>
<feature type="coiled-coil region" evidence="8">
    <location>
        <begin position="115"/>
        <end position="142"/>
    </location>
</feature>